<dbReference type="Proteomes" id="UP000770661">
    <property type="component" value="Unassembled WGS sequence"/>
</dbReference>
<dbReference type="CDD" id="cd01779">
    <property type="entry name" value="RA_Myosin-IX"/>
    <property type="match status" value="1"/>
</dbReference>
<dbReference type="Gene3D" id="3.40.850.10">
    <property type="entry name" value="Kinesin motor domain"/>
    <property type="match status" value="2"/>
</dbReference>
<dbReference type="SMART" id="SM00242">
    <property type="entry name" value="MYSc"/>
    <property type="match status" value="1"/>
</dbReference>
<keyword evidence="4" id="KW-0067">ATP-binding</keyword>
<keyword evidence="3" id="KW-0547">Nucleotide-binding</keyword>
<dbReference type="PANTHER" id="PTHR46184">
    <property type="entry name" value="UNCONVENTIONAL MYOSIN-IXB-LIKE PROTEIN"/>
    <property type="match status" value="1"/>
</dbReference>
<dbReference type="InterPro" id="IPR000159">
    <property type="entry name" value="RA_dom"/>
</dbReference>
<dbReference type="SUPFAM" id="SSF52540">
    <property type="entry name" value="P-loop containing nucleoside triphosphate hydrolases"/>
    <property type="match status" value="1"/>
</dbReference>
<evidence type="ECO:0000256" key="3">
    <source>
        <dbReference type="ARBA" id="ARBA00022741"/>
    </source>
</evidence>
<keyword evidence="7" id="KW-0505">Motor protein</keyword>
<dbReference type="GO" id="GO:0005884">
    <property type="term" value="C:actin filament"/>
    <property type="evidence" value="ECO:0007669"/>
    <property type="project" value="TreeGrafter"/>
</dbReference>
<sequence>MEYTRHIVQVFVGALSPHFEALSIEVSKQTSAQEIVYCIVERLGLPNPQHYELAEVIGNARGQECKERRVGPVEHPVALQMLWPQASGTGKAEDNDLHEYRFCLREKSSSDSLWAEPSQLDSQLIRDYFYKFLYQPKDKDYPDLCQLPNLTEQTLLENLRARFQRGYIYTYVGSILISWGEWQRQDEATLFLLHHLTMLSQKGSHGSGVEQTILSSGPVLEAFGNAKTAHNNNSSRFGKFIQVGYKENGLVQGACVQKYLLEKSRICSQAHNERSYHVFYYLLAGSSPQLRQALHLLKPSDYRYLNQSKCYTIDGFDEQFEFVRLKQSMEMVGFTADKQHRLFAILSAVLLLGK</sequence>
<evidence type="ECO:0000256" key="6">
    <source>
        <dbReference type="ARBA" id="ARBA00023123"/>
    </source>
</evidence>
<accession>A0A8J4YGM8</accession>
<dbReference type="Gene3D" id="3.10.20.90">
    <property type="entry name" value="Phosphatidylinositol 3-kinase Catalytic Subunit, Chain A, domain 1"/>
    <property type="match status" value="1"/>
</dbReference>
<dbReference type="GO" id="GO:0005737">
    <property type="term" value="C:cytoplasm"/>
    <property type="evidence" value="ECO:0007669"/>
    <property type="project" value="UniProtKB-SubCell"/>
</dbReference>
<dbReference type="SUPFAM" id="SSF54236">
    <property type="entry name" value="Ubiquitin-like"/>
    <property type="match status" value="1"/>
</dbReference>
<evidence type="ECO:0000256" key="7">
    <source>
        <dbReference type="ARBA" id="ARBA00023175"/>
    </source>
</evidence>
<keyword evidence="8" id="KW-0009">Actin-binding</keyword>
<dbReference type="Pfam" id="PF00063">
    <property type="entry name" value="Myosin_head"/>
    <property type="match status" value="1"/>
</dbReference>
<evidence type="ECO:0000256" key="2">
    <source>
        <dbReference type="ARBA" id="ARBA00022490"/>
    </source>
</evidence>
<dbReference type="GO" id="GO:0035556">
    <property type="term" value="P:intracellular signal transduction"/>
    <property type="evidence" value="ECO:0007669"/>
    <property type="project" value="InterPro"/>
</dbReference>
<proteinExistence type="inferred from homology"/>
<dbReference type="GO" id="GO:0005096">
    <property type="term" value="F:GTPase activator activity"/>
    <property type="evidence" value="ECO:0007669"/>
    <property type="project" value="InterPro"/>
</dbReference>
<keyword evidence="2" id="KW-0963">Cytoplasm</keyword>
<evidence type="ECO:0000259" key="9">
    <source>
        <dbReference type="PROSITE" id="PS50200"/>
    </source>
</evidence>
<dbReference type="OrthoDB" id="312459at2759"/>
<evidence type="ECO:0000256" key="4">
    <source>
        <dbReference type="ARBA" id="ARBA00022840"/>
    </source>
</evidence>
<evidence type="ECO:0000313" key="11">
    <source>
        <dbReference type="EMBL" id="KAG0726922.1"/>
    </source>
</evidence>
<dbReference type="InterPro" id="IPR001609">
    <property type="entry name" value="Myosin_head_motor_dom-like"/>
</dbReference>
<dbReference type="GO" id="GO:0000146">
    <property type="term" value="F:microfilament motor activity"/>
    <property type="evidence" value="ECO:0007669"/>
    <property type="project" value="InterPro"/>
</dbReference>
<reference evidence="11" key="1">
    <citation type="submission" date="2020-07" db="EMBL/GenBank/DDBJ databases">
        <title>The High-quality genome of the commercially important snow crab, Chionoecetes opilio.</title>
        <authorList>
            <person name="Jeong J.-H."/>
            <person name="Ryu S."/>
        </authorList>
    </citation>
    <scope>NUCLEOTIDE SEQUENCE</scope>
    <source>
        <strain evidence="11">MADBK_172401_WGS</strain>
        <tissue evidence="11">Digestive gland</tissue>
    </source>
</reference>
<dbReference type="GO" id="GO:0005524">
    <property type="term" value="F:ATP binding"/>
    <property type="evidence" value="ECO:0007669"/>
    <property type="project" value="UniProtKB-KW"/>
</dbReference>
<comment type="caution">
    <text evidence="11">The sequence shown here is derived from an EMBL/GenBank/DDBJ whole genome shotgun (WGS) entry which is preliminary data.</text>
</comment>
<organism evidence="11 12">
    <name type="scientific">Chionoecetes opilio</name>
    <name type="common">Atlantic snow crab</name>
    <name type="synonym">Cancer opilio</name>
    <dbReference type="NCBI Taxonomy" id="41210"/>
    <lineage>
        <taxon>Eukaryota</taxon>
        <taxon>Metazoa</taxon>
        <taxon>Ecdysozoa</taxon>
        <taxon>Arthropoda</taxon>
        <taxon>Crustacea</taxon>
        <taxon>Multicrustacea</taxon>
        <taxon>Malacostraca</taxon>
        <taxon>Eumalacostraca</taxon>
        <taxon>Eucarida</taxon>
        <taxon>Decapoda</taxon>
        <taxon>Pleocyemata</taxon>
        <taxon>Brachyura</taxon>
        <taxon>Eubrachyura</taxon>
        <taxon>Majoidea</taxon>
        <taxon>Majidae</taxon>
        <taxon>Chionoecetes</taxon>
    </lineage>
</organism>
<dbReference type="InterPro" id="IPR027417">
    <property type="entry name" value="P-loop_NTPase"/>
</dbReference>
<dbReference type="EMBL" id="JACEEZ010003874">
    <property type="protein sequence ID" value="KAG0726922.1"/>
    <property type="molecule type" value="Genomic_DNA"/>
</dbReference>
<protein>
    <submittedName>
        <fullName evidence="11">Unconventional myosin-IXa</fullName>
    </submittedName>
</protein>
<comment type="similarity">
    <text evidence="8">Belongs to the TRAFAC class myosin-kinesin ATPase superfamily. Myosin family.</text>
</comment>
<dbReference type="PROSITE" id="PS51456">
    <property type="entry name" value="MYOSIN_MOTOR"/>
    <property type="match status" value="1"/>
</dbReference>
<evidence type="ECO:0000256" key="1">
    <source>
        <dbReference type="ARBA" id="ARBA00004496"/>
    </source>
</evidence>
<comment type="caution">
    <text evidence="8">Lacks conserved residue(s) required for the propagation of feature annotation.</text>
</comment>
<dbReference type="GO" id="GO:0016459">
    <property type="term" value="C:myosin complex"/>
    <property type="evidence" value="ECO:0007669"/>
    <property type="project" value="UniProtKB-KW"/>
</dbReference>
<feature type="domain" description="Myosin motor" evidence="10">
    <location>
        <begin position="139"/>
        <end position="354"/>
    </location>
</feature>
<evidence type="ECO:0000259" key="10">
    <source>
        <dbReference type="PROSITE" id="PS51456"/>
    </source>
</evidence>
<dbReference type="InterPro" id="IPR046987">
    <property type="entry name" value="Myo9"/>
</dbReference>
<dbReference type="GO" id="GO:0051015">
    <property type="term" value="F:actin filament binding"/>
    <property type="evidence" value="ECO:0007669"/>
    <property type="project" value="TreeGrafter"/>
</dbReference>
<dbReference type="InterPro" id="IPR029071">
    <property type="entry name" value="Ubiquitin-like_domsf"/>
</dbReference>
<dbReference type="InterPro" id="IPR036961">
    <property type="entry name" value="Kinesin_motor_dom_sf"/>
</dbReference>
<evidence type="ECO:0000313" key="12">
    <source>
        <dbReference type="Proteomes" id="UP000770661"/>
    </source>
</evidence>
<keyword evidence="6 8" id="KW-0518">Myosin</keyword>
<evidence type="ECO:0000256" key="5">
    <source>
        <dbReference type="ARBA" id="ARBA00023054"/>
    </source>
</evidence>
<feature type="domain" description="Ras-associating" evidence="9">
    <location>
        <begin position="4"/>
        <end position="109"/>
    </location>
</feature>
<gene>
    <name evidence="11" type="primary">MYO9A</name>
    <name evidence="11" type="ORF">GWK47_035629</name>
</gene>
<dbReference type="Pfam" id="PF00788">
    <property type="entry name" value="RA"/>
    <property type="match status" value="1"/>
</dbReference>
<dbReference type="SMART" id="SM00314">
    <property type="entry name" value="RA"/>
    <property type="match status" value="1"/>
</dbReference>
<name>A0A8J4YGM8_CHIOP</name>
<evidence type="ECO:0000256" key="8">
    <source>
        <dbReference type="PROSITE-ProRule" id="PRU00782"/>
    </source>
</evidence>
<dbReference type="PANTHER" id="PTHR46184:SF5">
    <property type="entry name" value="UNCONVENTIONAL MYOSIN-IXA-LIKE"/>
    <property type="match status" value="1"/>
</dbReference>
<keyword evidence="12" id="KW-1185">Reference proteome</keyword>
<dbReference type="PROSITE" id="PS50200">
    <property type="entry name" value="RA"/>
    <property type="match status" value="1"/>
</dbReference>
<keyword evidence="5" id="KW-0175">Coiled coil</keyword>
<comment type="subcellular location">
    <subcellularLocation>
        <location evidence="1">Cytoplasm</location>
    </subcellularLocation>
</comment>
<dbReference type="AlphaFoldDB" id="A0A8J4YGM8"/>